<organism evidence="2">
    <name type="scientific">Candidatus Iainarchaeum sp</name>
    <dbReference type="NCBI Taxonomy" id="3101447"/>
    <lineage>
        <taxon>Archaea</taxon>
        <taxon>Candidatus Iainarchaeota</taxon>
        <taxon>Candidatus Iainarchaeia</taxon>
        <taxon>Candidatus Iainarchaeales</taxon>
        <taxon>Candidatus Iainarchaeaceae</taxon>
        <taxon>Candidatus Iainarchaeum</taxon>
    </lineage>
</organism>
<dbReference type="EMBL" id="CP064981">
    <property type="protein sequence ID" value="QQR92277.1"/>
    <property type="molecule type" value="Genomic_DNA"/>
</dbReference>
<dbReference type="Proteomes" id="UP000596004">
    <property type="component" value="Chromosome"/>
</dbReference>
<reference evidence="2" key="1">
    <citation type="submission" date="2020-11" db="EMBL/GenBank/DDBJ databases">
        <title>Connecting structure to function with the recovery of over 1000 high-quality activated sludge metagenome-assembled genomes encoding full-length rRNA genes using long-read sequencing.</title>
        <authorList>
            <person name="Singleton C.M."/>
            <person name="Petriglieri F."/>
            <person name="Kristensen J.M."/>
            <person name="Kirkegaard R.H."/>
            <person name="Michaelsen T.Y."/>
            <person name="Andersen M.H."/>
            <person name="Karst S.M."/>
            <person name="Dueholm M.S."/>
            <person name="Nielsen P.H."/>
            <person name="Albertsen M."/>
        </authorList>
    </citation>
    <scope>NUCLEOTIDE SEQUENCE</scope>
    <source>
        <strain evidence="2">Fred_18-Q3-R57-64_BAT3C.431</strain>
    </source>
</reference>
<sequence length="82" mass="9362">MEQRRHTQNICNIGSAGQKRRRMIGIFLLAFAGMLSGFLIALHFETWQRLIVFPFFVAGFVALLESQQKVCIINAYTGKVEE</sequence>
<evidence type="ECO:0008006" key="3">
    <source>
        <dbReference type="Google" id="ProtNLM"/>
    </source>
</evidence>
<accession>A0A7T9DJ73</accession>
<proteinExistence type="predicted"/>
<keyword evidence="1" id="KW-0472">Membrane</keyword>
<feature type="transmembrane region" description="Helical" evidence="1">
    <location>
        <begin position="23"/>
        <end position="41"/>
    </location>
</feature>
<evidence type="ECO:0000313" key="2">
    <source>
        <dbReference type="EMBL" id="QQR92277.1"/>
    </source>
</evidence>
<keyword evidence="1" id="KW-0812">Transmembrane</keyword>
<dbReference type="AlphaFoldDB" id="A0A7T9DJ73"/>
<evidence type="ECO:0000256" key="1">
    <source>
        <dbReference type="SAM" id="Phobius"/>
    </source>
</evidence>
<protein>
    <recommendedName>
        <fullName evidence="3">DUF2892 domain-containing protein</fullName>
    </recommendedName>
</protein>
<name>A0A7T9DJ73_9ARCH</name>
<gene>
    <name evidence="2" type="ORF">IPJ89_03920</name>
</gene>
<feature type="transmembrane region" description="Helical" evidence="1">
    <location>
        <begin position="47"/>
        <end position="64"/>
    </location>
</feature>
<keyword evidence="1" id="KW-1133">Transmembrane helix</keyword>